<gene>
    <name evidence="5" type="ORF">CYMTET_28839</name>
</gene>
<dbReference type="Gene3D" id="3.90.1720.30">
    <property type="entry name" value="PPPDE domains"/>
    <property type="match status" value="1"/>
</dbReference>
<sequence>MRNGPFLHHRYCSFNHNCHHFSDELVQFLTAKKPVQGGFPQWCLDHGQCALSNLTQADAKTITNASNKIAKVMLVSFGKFNRERVKILSGENREWIVLEDEDLK</sequence>
<accession>A0AAE0FNM8</accession>
<evidence type="ECO:0000313" key="6">
    <source>
        <dbReference type="Proteomes" id="UP001190700"/>
    </source>
</evidence>
<evidence type="ECO:0000256" key="3">
    <source>
        <dbReference type="ARBA" id="ARBA00022801"/>
    </source>
</evidence>
<protein>
    <recommendedName>
        <fullName evidence="4">PPPDE domain-containing protein</fullName>
    </recommendedName>
</protein>
<comment type="similarity">
    <text evidence="1">Belongs to the DeSI family.</text>
</comment>
<name>A0AAE0FNM8_9CHLO</name>
<organism evidence="5 6">
    <name type="scientific">Cymbomonas tetramitiformis</name>
    <dbReference type="NCBI Taxonomy" id="36881"/>
    <lineage>
        <taxon>Eukaryota</taxon>
        <taxon>Viridiplantae</taxon>
        <taxon>Chlorophyta</taxon>
        <taxon>Pyramimonadophyceae</taxon>
        <taxon>Pyramimonadales</taxon>
        <taxon>Pyramimonadaceae</taxon>
        <taxon>Cymbomonas</taxon>
    </lineage>
</organism>
<dbReference type="EMBL" id="LGRX02016330">
    <property type="protein sequence ID" value="KAK3262296.1"/>
    <property type="molecule type" value="Genomic_DNA"/>
</dbReference>
<keyword evidence="6" id="KW-1185">Reference proteome</keyword>
<dbReference type="PROSITE" id="PS51858">
    <property type="entry name" value="PPPDE"/>
    <property type="match status" value="1"/>
</dbReference>
<reference evidence="5 6" key="1">
    <citation type="journal article" date="2015" name="Genome Biol. Evol.">
        <title>Comparative Genomics of a Bacterivorous Green Alga Reveals Evolutionary Causalities and Consequences of Phago-Mixotrophic Mode of Nutrition.</title>
        <authorList>
            <person name="Burns J.A."/>
            <person name="Paasch A."/>
            <person name="Narechania A."/>
            <person name="Kim E."/>
        </authorList>
    </citation>
    <scope>NUCLEOTIDE SEQUENCE [LARGE SCALE GENOMIC DNA]</scope>
    <source>
        <strain evidence="5 6">PLY_AMNH</strain>
    </source>
</reference>
<dbReference type="InterPro" id="IPR042266">
    <property type="entry name" value="PPPDE_sf"/>
</dbReference>
<dbReference type="AlphaFoldDB" id="A0AAE0FNM8"/>
<keyword evidence="3" id="KW-0378">Hydrolase</keyword>
<evidence type="ECO:0000313" key="5">
    <source>
        <dbReference type="EMBL" id="KAK3262296.1"/>
    </source>
</evidence>
<evidence type="ECO:0000259" key="4">
    <source>
        <dbReference type="PROSITE" id="PS51858"/>
    </source>
</evidence>
<comment type="caution">
    <text evidence="5">The sequence shown here is derived from an EMBL/GenBank/DDBJ whole genome shotgun (WGS) entry which is preliminary data.</text>
</comment>
<keyword evidence="2" id="KW-0645">Protease</keyword>
<dbReference type="GO" id="GO:0008233">
    <property type="term" value="F:peptidase activity"/>
    <property type="evidence" value="ECO:0007669"/>
    <property type="project" value="UniProtKB-KW"/>
</dbReference>
<evidence type="ECO:0000256" key="2">
    <source>
        <dbReference type="ARBA" id="ARBA00022670"/>
    </source>
</evidence>
<dbReference type="InterPro" id="IPR008580">
    <property type="entry name" value="PPPDE_dom"/>
</dbReference>
<proteinExistence type="inferred from homology"/>
<feature type="domain" description="PPPDE" evidence="4">
    <location>
        <begin position="1"/>
        <end position="52"/>
    </location>
</feature>
<dbReference type="GO" id="GO:0006508">
    <property type="term" value="P:proteolysis"/>
    <property type="evidence" value="ECO:0007669"/>
    <property type="project" value="UniProtKB-KW"/>
</dbReference>
<evidence type="ECO:0000256" key="1">
    <source>
        <dbReference type="ARBA" id="ARBA00008140"/>
    </source>
</evidence>
<dbReference type="Proteomes" id="UP001190700">
    <property type="component" value="Unassembled WGS sequence"/>
</dbReference>